<feature type="domain" description="Helicase ATP-binding" evidence="10">
    <location>
        <begin position="352"/>
        <end position="525"/>
    </location>
</feature>
<proteinExistence type="predicted"/>
<evidence type="ECO:0000259" key="11">
    <source>
        <dbReference type="PROSITE" id="PS51194"/>
    </source>
</evidence>
<dbReference type="InterPro" id="IPR014001">
    <property type="entry name" value="Helicase_ATP-bd"/>
</dbReference>
<name>A0AAW2ID64_9NEOP</name>
<keyword evidence="8" id="KW-0539">Nucleus</keyword>
<keyword evidence="5" id="KW-0347">Helicase</keyword>
<keyword evidence="3" id="KW-0227">DNA damage</keyword>
<dbReference type="CDD" id="cd18795">
    <property type="entry name" value="SF2_C_Ski2"/>
    <property type="match status" value="1"/>
</dbReference>
<evidence type="ECO:0000256" key="1">
    <source>
        <dbReference type="ARBA" id="ARBA00004123"/>
    </source>
</evidence>
<evidence type="ECO:0000256" key="9">
    <source>
        <dbReference type="ARBA" id="ARBA00048988"/>
    </source>
</evidence>
<comment type="subcellular location">
    <subcellularLocation>
        <location evidence="1">Nucleus</location>
    </subcellularLocation>
</comment>
<sequence length="1111" mass="124469">MNSSTPHRTKAKVEGESFDEITPIKSCIHADTELRNFHLDNSFDEFLANDLSIFGDGKRKRELTNDTDEPRLKQTSLEMGRSKKQRVSGMKSYIQSMKNMNSISEINEYQSFKNVTPGADMFEDVSSKEPSKLTLEGRKSSLDNVQCSETSEDIIENSMFPNEIQLCNELNFSMLDKLERNISPDTDVKVESCEAINEDSCSLNVEVKQNAVVDSILQTMDFQKSFEGEKVELEKPQSVTEFEFSQILMESVMKWESENTNVKENEGNIKLADKIKRKLLGNVNNTKISKPITTGWSQMDSFSNMFEDSMIQNSQYMELGPFFGLPSKVQKLYEEFKGIKDLYSWQKECLTLKAVKERRNLVYSLPTSGGKTLVAEILILRELLCYKRNVLFILPFVSIVQEKVHDLSNFALELGFLVEEYAAGKGCIPLRRRRNRKSVIIATIEKACAVVISLIENNQLQEFGLIVVDELHLVSEDSGRGSTLESLLTHVLHLGDKIQIVGMTATIGNLNEIAKFLKAEAYTGSFRPVELVEYVKCGNDIFQVNWGDEEVLTPIRVVESPALETDPDGITELVLEVVPNDSVLVFCPTKKNCENVSLLITQVMPKHIRNHKEAEKMSFIKALQSETNGQLCPVMKKTIPFGVVYHHSGLTPGERKLLEEGFRAGTLSVICCTSTLAAGVNLPAARVILRSPYIGKDFINLSKYKQMIGRAGRAGMGCRGESYLICQSYDSAKVSALLRSKMEDSLSKMNEDSLKSLILSSVGLGVAVTRSELRNLVNCTLLNVQAEKLNVDVKKMIDNCISALFKMGAIKVMKSEQIEEEDESKLDLTMNTSQNKSFKLTNTCRLRVSRLGKAAMKGCIGVERAHELYGDLIKAQASLVLLTELHLLYLVTPYEMIDQIKPKYSVYFNVYMQLNAKELPAAKIVGVTEFVISKIATGTKPKNISEAVLNRLYVALILNEMIKQQNIWDVAKLFEIPAGLVQTLMTSTSTFANNVLRFCEELSELWSLKSLLSEFAPRLAHCCSAELVPLMELPAVKRGRARQLYDAGFRTLNIVANADANDMVRKVDHLPKRVAGQIIAAARLLLLEKAENLKEEAEEVLQGLVQKVVSD</sequence>
<evidence type="ECO:0000313" key="12">
    <source>
        <dbReference type="EMBL" id="KAL0280169.1"/>
    </source>
</evidence>
<evidence type="ECO:0000256" key="3">
    <source>
        <dbReference type="ARBA" id="ARBA00022763"/>
    </source>
</evidence>
<reference evidence="12" key="1">
    <citation type="journal article" date="2024" name="Gigascience">
        <title>Chromosome-level genome of the poultry shaft louse Menopon gallinae provides insight into the host-switching and adaptive evolution of parasitic lice.</title>
        <authorList>
            <person name="Xu Y."/>
            <person name="Ma L."/>
            <person name="Liu S."/>
            <person name="Liang Y."/>
            <person name="Liu Q."/>
            <person name="He Z."/>
            <person name="Tian L."/>
            <person name="Duan Y."/>
            <person name="Cai W."/>
            <person name="Li H."/>
            <person name="Song F."/>
        </authorList>
    </citation>
    <scope>NUCLEOTIDE SEQUENCE</scope>
    <source>
        <strain evidence="12">Cailab_2023a</strain>
    </source>
</reference>
<dbReference type="Gene3D" id="1.10.150.20">
    <property type="entry name" value="5' to 3' exonuclease, C-terminal subdomain"/>
    <property type="match status" value="1"/>
</dbReference>
<dbReference type="Pfam" id="PF00271">
    <property type="entry name" value="Helicase_C"/>
    <property type="match status" value="1"/>
</dbReference>
<evidence type="ECO:0000256" key="6">
    <source>
        <dbReference type="ARBA" id="ARBA00022840"/>
    </source>
</evidence>
<keyword evidence="6" id="KW-0067">ATP-binding</keyword>
<keyword evidence="4" id="KW-0378">Hydrolase</keyword>
<dbReference type="AlphaFoldDB" id="A0AAW2ID64"/>
<accession>A0AAW2ID64</accession>
<dbReference type="Gene3D" id="3.40.50.300">
    <property type="entry name" value="P-loop containing nucleotide triphosphate hydrolases"/>
    <property type="match status" value="2"/>
</dbReference>
<dbReference type="GO" id="GO:0006302">
    <property type="term" value="P:double-strand break repair"/>
    <property type="evidence" value="ECO:0007669"/>
    <property type="project" value="UniProtKB-ARBA"/>
</dbReference>
<dbReference type="InterPro" id="IPR011545">
    <property type="entry name" value="DEAD/DEAH_box_helicase_dom"/>
</dbReference>
<dbReference type="GO" id="GO:0016787">
    <property type="term" value="F:hydrolase activity"/>
    <property type="evidence" value="ECO:0007669"/>
    <property type="project" value="UniProtKB-KW"/>
</dbReference>
<evidence type="ECO:0000256" key="5">
    <source>
        <dbReference type="ARBA" id="ARBA00022806"/>
    </source>
</evidence>
<dbReference type="SMART" id="SM00490">
    <property type="entry name" value="HELICc"/>
    <property type="match status" value="1"/>
</dbReference>
<evidence type="ECO:0000259" key="10">
    <source>
        <dbReference type="PROSITE" id="PS51192"/>
    </source>
</evidence>
<dbReference type="GO" id="GO:0043138">
    <property type="term" value="F:3'-5' DNA helicase activity"/>
    <property type="evidence" value="ECO:0007669"/>
    <property type="project" value="UniProtKB-EC"/>
</dbReference>
<dbReference type="GO" id="GO:0003676">
    <property type="term" value="F:nucleic acid binding"/>
    <property type="evidence" value="ECO:0007669"/>
    <property type="project" value="InterPro"/>
</dbReference>
<evidence type="ECO:0000256" key="8">
    <source>
        <dbReference type="ARBA" id="ARBA00023242"/>
    </source>
</evidence>
<dbReference type="SUPFAM" id="SSF158702">
    <property type="entry name" value="Sec63 N-terminal domain-like"/>
    <property type="match status" value="1"/>
</dbReference>
<comment type="catalytic activity">
    <reaction evidence="9">
        <text>ATP + H2O = ADP + phosphate + H(+)</text>
        <dbReference type="Rhea" id="RHEA:13065"/>
        <dbReference type="ChEBI" id="CHEBI:15377"/>
        <dbReference type="ChEBI" id="CHEBI:15378"/>
        <dbReference type="ChEBI" id="CHEBI:30616"/>
        <dbReference type="ChEBI" id="CHEBI:43474"/>
        <dbReference type="ChEBI" id="CHEBI:456216"/>
        <dbReference type="EC" id="5.6.2.4"/>
    </reaction>
</comment>
<dbReference type="InterPro" id="IPR050474">
    <property type="entry name" value="Hel308_SKI2-like"/>
</dbReference>
<gene>
    <name evidence="12" type="ORF">PYX00_001541</name>
</gene>
<keyword evidence="7" id="KW-0234">DNA repair</keyword>
<dbReference type="GO" id="GO:0005524">
    <property type="term" value="F:ATP binding"/>
    <property type="evidence" value="ECO:0007669"/>
    <property type="project" value="UniProtKB-KW"/>
</dbReference>
<dbReference type="PANTHER" id="PTHR47961">
    <property type="entry name" value="DNA POLYMERASE THETA, PUTATIVE (AFU_ORTHOLOGUE AFUA_1G05260)-RELATED"/>
    <property type="match status" value="1"/>
</dbReference>
<dbReference type="PANTHER" id="PTHR47961:SF12">
    <property type="entry name" value="HELICASE POLQ-LIKE"/>
    <property type="match status" value="1"/>
</dbReference>
<dbReference type="PROSITE" id="PS51192">
    <property type="entry name" value="HELICASE_ATP_BIND_1"/>
    <property type="match status" value="1"/>
</dbReference>
<dbReference type="SUPFAM" id="SSF52540">
    <property type="entry name" value="P-loop containing nucleoside triphosphate hydrolases"/>
    <property type="match status" value="1"/>
</dbReference>
<feature type="domain" description="Helicase C-terminal" evidence="11">
    <location>
        <begin position="569"/>
        <end position="758"/>
    </location>
</feature>
<organism evidence="12">
    <name type="scientific">Menopon gallinae</name>
    <name type="common">poultry shaft louse</name>
    <dbReference type="NCBI Taxonomy" id="328185"/>
    <lineage>
        <taxon>Eukaryota</taxon>
        <taxon>Metazoa</taxon>
        <taxon>Ecdysozoa</taxon>
        <taxon>Arthropoda</taxon>
        <taxon>Hexapoda</taxon>
        <taxon>Insecta</taxon>
        <taxon>Pterygota</taxon>
        <taxon>Neoptera</taxon>
        <taxon>Paraneoptera</taxon>
        <taxon>Psocodea</taxon>
        <taxon>Troctomorpha</taxon>
        <taxon>Phthiraptera</taxon>
        <taxon>Amblycera</taxon>
        <taxon>Menoponidae</taxon>
        <taxon>Menopon</taxon>
    </lineage>
</organism>
<dbReference type="SMART" id="SM00487">
    <property type="entry name" value="DEXDc"/>
    <property type="match status" value="1"/>
</dbReference>
<dbReference type="Pfam" id="PF20470">
    <property type="entry name" value="HTH_61"/>
    <property type="match status" value="1"/>
</dbReference>
<dbReference type="InterPro" id="IPR046931">
    <property type="entry name" value="HTH_61"/>
</dbReference>
<dbReference type="Pfam" id="PF21099">
    <property type="entry name" value="POLQ_helical"/>
    <property type="match status" value="1"/>
</dbReference>
<dbReference type="InterPro" id="IPR027417">
    <property type="entry name" value="P-loop_NTPase"/>
</dbReference>
<dbReference type="PROSITE" id="PS51194">
    <property type="entry name" value="HELICASE_CTER"/>
    <property type="match status" value="1"/>
</dbReference>
<evidence type="ECO:0000256" key="2">
    <source>
        <dbReference type="ARBA" id="ARBA00022741"/>
    </source>
</evidence>
<dbReference type="Pfam" id="PF00270">
    <property type="entry name" value="DEAD"/>
    <property type="match status" value="1"/>
</dbReference>
<dbReference type="Gene3D" id="1.10.3380.20">
    <property type="match status" value="1"/>
</dbReference>
<dbReference type="FunFam" id="3.40.50.300:FF:000813">
    <property type="entry name" value="helicase POLQ-like isoform X1"/>
    <property type="match status" value="1"/>
</dbReference>
<protein>
    <recommendedName>
        <fullName evidence="13">Helicase POLQ-like</fullName>
    </recommendedName>
</protein>
<evidence type="ECO:0000256" key="4">
    <source>
        <dbReference type="ARBA" id="ARBA00022801"/>
    </source>
</evidence>
<comment type="caution">
    <text evidence="12">The sequence shown here is derived from an EMBL/GenBank/DDBJ whole genome shotgun (WGS) entry which is preliminary data.</text>
</comment>
<dbReference type="CDD" id="cd18026">
    <property type="entry name" value="DEXHc_POLQ-like"/>
    <property type="match status" value="1"/>
</dbReference>
<dbReference type="InterPro" id="IPR001650">
    <property type="entry name" value="Helicase_C-like"/>
</dbReference>
<dbReference type="GO" id="GO:0005634">
    <property type="term" value="C:nucleus"/>
    <property type="evidence" value="ECO:0007669"/>
    <property type="project" value="UniProtKB-SubCell"/>
</dbReference>
<dbReference type="EMBL" id="JARGDH010000001">
    <property type="protein sequence ID" value="KAL0280169.1"/>
    <property type="molecule type" value="Genomic_DNA"/>
</dbReference>
<evidence type="ECO:0000256" key="7">
    <source>
        <dbReference type="ARBA" id="ARBA00023204"/>
    </source>
</evidence>
<dbReference type="InterPro" id="IPR048960">
    <property type="entry name" value="POLQ-like_helical"/>
</dbReference>
<keyword evidence="2" id="KW-0547">Nucleotide-binding</keyword>
<evidence type="ECO:0008006" key="13">
    <source>
        <dbReference type="Google" id="ProtNLM"/>
    </source>
</evidence>